<proteinExistence type="predicted"/>
<accession>A0A518VC84</accession>
<reference evidence="1 2" key="1">
    <citation type="submission" date="2018-11" db="EMBL/GenBank/DDBJ databases">
        <title>Phylogenetic determinants of toxin gene distribution in genomes of Brevibacillus laterosporus.</title>
        <authorList>
            <person name="Glare T.R."/>
            <person name="Durrant A."/>
            <person name="Berry C."/>
            <person name="Palma L."/>
            <person name="Ormskirk M."/>
            <person name="Cox M.O."/>
        </authorList>
    </citation>
    <scope>NUCLEOTIDE SEQUENCE [LARGE SCALE GENOMIC DNA]</scope>
    <source>
        <strain evidence="1 2">1821L</strain>
    </source>
</reference>
<organism evidence="1 2">
    <name type="scientific">Brevibacillus laterosporus</name>
    <name type="common">Bacillus laterosporus</name>
    <dbReference type="NCBI Taxonomy" id="1465"/>
    <lineage>
        <taxon>Bacteria</taxon>
        <taxon>Bacillati</taxon>
        <taxon>Bacillota</taxon>
        <taxon>Bacilli</taxon>
        <taxon>Bacillales</taxon>
        <taxon>Paenibacillaceae</taxon>
        <taxon>Brevibacillus</taxon>
    </lineage>
</organism>
<evidence type="ECO:0000313" key="2">
    <source>
        <dbReference type="Proteomes" id="UP000319432"/>
    </source>
</evidence>
<protein>
    <submittedName>
        <fullName evidence="1">Uncharacterized protein</fullName>
    </submittedName>
</protein>
<dbReference type="EMBL" id="CP033464">
    <property type="protein sequence ID" value="QDX94597.1"/>
    <property type="molecule type" value="Genomic_DNA"/>
</dbReference>
<sequence>MRKFKIVYDYEFGEDGCVTTLYDENNSIILSGDWYHHKITHQVEGFFHCLDYLEIQYENISEDINN</sequence>
<name>A0A518VC84_BRELA</name>
<gene>
    <name evidence="1" type="ORF">EEL30_21365</name>
</gene>
<keyword evidence="2" id="KW-1185">Reference proteome</keyword>
<evidence type="ECO:0000313" key="1">
    <source>
        <dbReference type="EMBL" id="QDX94597.1"/>
    </source>
</evidence>
<dbReference type="Proteomes" id="UP000319432">
    <property type="component" value="Chromosome"/>
</dbReference>
<dbReference type="AlphaFoldDB" id="A0A518VC84"/>